<reference evidence="2" key="1">
    <citation type="submission" date="2017-01" db="EMBL/GenBank/DDBJ databases">
        <title>Genome Analysis of Deinococcus marmoris KOPRI26562.</title>
        <authorList>
            <person name="Kim J.H."/>
            <person name="Oh H.-M."/>
        </authorList>
    </citation>
    <scope>NUCLEOTIDE SEQUENCE [LARGE SCALE GENOMIC DNA]</scope>
    <source>
        <strain evidence="2">PAMC 26633</strain>
    </source>
</reference>
<dbReference type="Proteomes" id="UP000214720">
    <property type="component" value="Unassembled WGS sequence"/>
</dbReference>
<organism evidence="1 2">
    <name type="scientific">Caballeronia sordidicola</name>
    <name type="common">Burkholderia sordidicola</name>
    <dbReference type="NCBI Taxonomy" id="196367"/>
    <lineage>
        <taxon>Bacteria</taxon>
        <taxon>Pseudomonadati</taxon>
        <taxon>Pseudomonadota</taxon>
        <taxon>Betaproteobacteria</taxon>
        <taxon>Burkholderiales</taxon>
        <taxon>Burkholderiaceae</taxon>
        <taxon>Caballeronia</taxon>
    </lineage>
</organism>
<gene>
    <name evidence="1" type="ORF">BSU04_43480</name>
</gene>
<proteinExistence type="predicted"/>
<protein>
    <submittedName>
        <fullName evidence="1">Uncharacterized protein</fullName>
    </submittedName>
</protein>
<dbReference type="AlphaFoldDB" id="A0A226WMW6"/>
<name>A0A226WMW6_CABSO</name>
<sequence>MFELFLARVCAADLTGQLRRRCTAGLTSLPARFMPFILRAISLFVAPRVALAGMAAPAANPRLQAAVS</sequence>
<dbReference type="RefSeq" id="WP_089166001.1">
    <property type="nucleotide sequence ID" value="NZ_MTHB01000282.1"/>
</dbReference>
<evidence type="ECO:0000313" key="2">
    <source>
        <dbReference type="Proteomes" id="UP000214720"/>
    </source>
</evidence>
<dbReference type="EMBL" id="MTHB01000282">
    <property type="protein sequence ID" value="OXC72149.1"/>
    <property type="molecule type" value="Genomic_DNA"/>
</dbReference>
<accession>A0A226WMW6</accession>
<comment type="caution">
    <text evidence="1">The sequence shown here is derived from an EMBL/GenBank/DDBJ whole genome shotgun (WGS) entry which is preliminary data.</text>
</comment>
<dbReference type="OrthoDB" id="9912801at2"/>
<evidence type="ECO:0000313" key="1">
    <source>
        <dbReference type="EMBL" id="OXC72149.1"/>
    </source>
</evidence>